<dbReference type="AlphaFoldDB" id="A0A392VV98"/>
<evidence type="ECO:0008006" key="3">
    <source>
        <dbReference type="Google" id="ProtNLM"/>
    </source>
</evidence>
<reference evidence="1 2" key="1">
    <citation type="journal article" date="2018" name="Front. Plant Sci.">
        <title>Red Clover (Trifolium pratense) and Zigzag Clover (T. medium) - A Picture of Genomic Similarities and Differences.</title>
        <authorList>
            <person name="Dluhosova J."/>
            <person name="Istvanek J."/>
            <person name="Nedelnik J."/>
            <person name="Repkova J."/>
        </authorList>
    </citation>
    <scope>NUCLEOTIDE SEQUENCE [LARGE SCALE GENOMIC DNA]</scope>
    <source>
        <strain evidence="2">cv. 10/8</strain>
        <tissue evidence="1">Leaf</tissue>
    </source>
</reference>
<evidence type="ECO:0000313" key="1">
    <source>
        <dbReference type="EMBL" id="MCI91389.1"/>
    </source>
</evidence>
<comment type="caution">
    <text evidence="1">The sequence shown here is derived from an EMBL/GenBank/DDBJ whole genome shotgun (WGS) entry which is preliminary data.</text>
</comment>
<evidence type="ECO:0000313" key="2">
    <source>
        <dbReference type="Proteomes" id="UP000265520"/>
    </source>
</evidence>
<proteinExistence type="predicted"/>
<sequence>MIGFSHIRDFATLVNKSRICDEDGRAKASYYKIVNEKKGKGQER</sequence>
<accession>A0A392VV98</accession>
<feature type="non-terminal residue" evidence="1">
    <location>
        <position position="44"/>
    </location>
</feature>
<protein>
    <recommendedName>
        <fullName evidence="3">Cellular nucleic acid-binding protein</fullName>
    </recommendedName>
</protein>
<keyword evidence="2" id="KW-1185">Reference proteome</keyword>
<dbReference type="EMBL" id="LXQA011270595">
    <property type="protein sequence ID" value="MCI91389.1"/>
    <property type="molecule type" value="Genomic_DNA"/>
</dbReference>
<dbReference type="Proteomes" id="UP000265520">
    <property type="component" value="Unassembled WGS sequence"/>
</dbReference>
<organism evidence="1 2">
    <name type="scientific">Trifolium medium</name>
    <dbReference type="NCBI Taxonomy" id="97028"/>
    <lineage>
        <taxon>Eukaryota</taxon>
        <taxon>Viridiplantae</taxon>
        <taxon>Streptophyta</taxon>
        <taxon>Embryophyta</taxon>
        <taxon>Tracheophyta</taxon>
        <taxon>Spermatophyta</taxon>
        <taxon>Magnoliopsida</taxon>
        <taxon>eudicotyledons</taxon>
        <taxon>Gunneridae</taxon>
        <taxon>Pentapetalae</taxon>
        <taxon>rosids</taxon>
        <taxon>fabids</taxon>
        <taxon>Fabales</taxon>
        <taxon>Fabaceae</taxon>
        <taxon>Papilionoideae</taxon>
        <taxon>50 kb inversion clade</taxon>
        <taxon>NPAAA clade</taxon>
        <taxon>Hologalegina</taxon>
        <taxon>IRL clade</taxon>
        <taxon>Trifolieae</taxon>
        <taxon>Trifolium</taxon>
    </lineage>
</organism>
<name>A0A392VV98_9FABA</name>